<name>A0A4P6P4W1_9GAMM</name>
<reference evidence="1 2" key="1">
    <citation type="submission" date="2018-12" db="EMBL/GenBank/DDBJ databases">
        <title>Complete genome of Litorilituus sediminis.</title>
        <authorList>
            <person name="Liu A."/>
            <person name="Rong J."/>
        </authorList>
    </citation>
    <scope>NUCLEOTIDE SEQUENCE [LARGE SCALE GENOMIC DNA]</scope>
    <source>
        <strain evidence="1 2">JCM 17549</strain>
    </source>
</reference>
<dbReference type="AlphaFoldDB" id="A0A4P6P4W1"/>
<dbReference type="RefSeq" id="WP_130603112.1">
    <property type="nucleotide sequence ID" value="NZ_CP034759.1"/>
</dbReference>
<proteinExistence type="predicted"/>
<dbReference type="Proteomes" id="UP000290244">
    <property type="component" value="Chromosome"/>
</dbReference>
<evidence type="ECO:0000313" key="1">
    <source>
        <dbReference type="EMBL" id="QBG36706.1"/>
    </source>
</evidence>
<protein>
    <recommendedName>
        <fullName evidence="3">RiboL-PSP-HEPN domain-containing protein</fullName>
    </recommendedName>
</protein>
<keyword evidence="2" id="KW-1185">Reference proteome</keyword>
<evidence type="ECO:0008006" key="3">
    <source>
        <dbReference type="Google" id="ProtNLM"/>
    </source>
</evidence>
<sequence length="276" mass="30398">MSNWKLTVSAPASTVSMGNISDYLNTQQAISSPIDSFYKSRNELLAAITPAFAGSHANVVSLVLVGLISCTENYFREVMSGIIAICPKAKEKSAQKTVNLATAWFGYGNIEKGAFENTSFSDKKAITDNLKNFIGYEIKKNNQLVQPLEEFARLCEMRHAIVHSSGLLAGKNAIKLNLPSSKDAVKIELGFAELQEAAEICTSLVCSSNIELFSYIGKRWLHEWPSTPAYSAANMNELFKKVWRLFFSEIDNAGGRIQNTLSPIKTRNLLSRTNAA</sequence>
<gene>
    <name evidence="1" type="ORF">EMK97_13750</name>
</gene>
<accession>A0A4P6P4W1</accession>
<dbReference type="OrthoDB" id="1493841at2"/>
<dbReference type="EMBL" id="CP034759">
    <property type="protein sequence ID" value="QBG36706.1"/>
    <property type="molecule type" value="Genomic_DNA"/>
</dbReference>
<dbReference type="KEGG" id="lsd:EMK97_13750"/>
<evidence type="ECO:0000313" key="2">
    <source>
        <dbReference type="Proteomes" id="UP000290244"/>
    </source>
</evidence>
<organism evidence="1 2">
    <name type="scientific">Litorilituus sediminis</name>
    <dbReference type="NCBI Taxonomy" id="718192"/>
    <lineage>
        <taxon>Bacteria</taxon>
        <taxon>Pseudomonadati</taxon>
        <taxon>Pseudomonadota</taxon>
        <taxon>Gammaproteobacteria</taxon>
        <taxon>Alteromonadales</taxon>
        <taxon>Colwelliaceae</taxon>
        <taxon>Litorilituus</taxon>
    </lineage>
</organism>